<dbReference type="InterPro" id="IPR036983">
    <property type="entry name" value="AIM24_sf"/>
</dbReference>
<organism evidence="2 3">
    <name type="scientific">Roseibacillus ishigakijimensis</name>
    <dbReference type="NCBI Taxonomy" id="454146"/>
    <lineage>
        <taxon>Bacteria</taxon>
        <taxon>Pseudomonadati</taxon>
        <taxon>Verrucomicrobiota</taxon>
        <taxon>Verrucomicrobiia</taxon>
        <taxon>Verrucomicrobiales</taxon>
        <taxon>Verrucomicrobiaceae</taxon>
        <taxon>Roseibacillus</taxon>
    </lineage>
</organism>
<dbReference type="AlphaFoldDB" id="A0A934RT91"/>
<dbReference type="Gene3D" id="3.60.160.10">
    <property type="entry name" value="Mitochondrial biogenesis AIM24"/>
    <property type="match status" value="1"/>
</dbReference>
<dbReference type="PANTHER" id="PTHR43657:SF1">
    <property type="entry name" value="ALTERED INHERITANCE OF MITOCHONDRIA PROTEIN 24, MITOCHONDRIAL"/>
    <property type="match status" value="1"/>
</dbReference>
<sequence length="341" mass="36272">METWFYLDKQNQRKEAREDELGSLANSGEISPKSLTWREGLPEWVPAGESLPGLFADRGAVAPPPIPANVVVGPAPGQKCHEVDYELFGDDMQIVEVELDPGETVIAEAGAMNYVEQDITFEAKMGDGSEANEGIMGKLLAVGKRALTGESIFMTHFTHAGGSGKRRVSFAAPYPGKIIPLDMREIGGTITCQKDAFLCAAYGTKVSIAFNRKLGTGFFGGEGFIMQKLEGDGMAFMHAGGTVIKKELKGETLRVDTGCLVALSEGIDYGIERAGNLKSMFFGGEGLFLATLRGHGTVWLQSLPFSRMADRIIKSAPSAGGSRQGEGSVLGALGGLLDGDN</sequence>
<dbReference type="InterPro" id="IPR002838">
    <property type="entry name" value="AIM24"/>
</dbReference>
<evidence type="ECO:0000313" key="3">
    <source>
        <dbReference type="Proteomes" id="UP000604083"/>
    </source>
</evidence>
<dbReference type="EMBL" id="JAENIO010000028">
    <property type="protein sequence ID" value="MBK1834639.1"/>
    <property type="molecule type" value="Genomic_DNA"/>
</dbReference>
<keyword evidence="3" id="KW-1185">Reference proteome</keyword>
<evidence type="ECO:0000313" key="2">
    <source>
        <dbReference type="EMBL" id="MBK1834639.1"/>
    </source>
</evidence>
<proteinExistence type="predicted"/>
<dbReference type="SUPFAM" id="SSF51219">
    <property type="entry name" value="TRAP-like"/>
    <property type="match status" value="1"/>
</dbReference>
<accession>A0A934RT91</accession>
<dbReference type="RefSeq" id="WP_200392074.1">
    <property type="nucleotide sequence ID" value="NZ_JAENIO010000028.1"/>
</dbReference>
<dbReference type="Proteomes" id="UP000604083">
    <property type="component" value="Unassembled WGS sequence"/>
</dbReference>
<evidence type="ECO:0000259" key="1">
    <source>
        <dbReference type="Pfam" id="PF14237"/>
    </source>
</evidence>
<dbReference type="InterPro" id="IPR016031">
    <property type="entry name" value="Trp_RNA-bd_attenuator-like_dom"/>
</dbReference>
<feature type="domain" description="GYF" evidence="1">
    <location>
        <begin position="4"/>
        <end position="49"/>
    </location>
</feature>
<dbReference type="NCBIfam" id="TIGR00266">
    <property type="entry name" value="TIGR00266 family protein"/>
    <property type="match status" value="1"/>
</dbReference>
<protein>
    <submittedName>
        <fullName evidence="2">TIGR00266 family protein</fullName>
    </submittedName>
</protein>
<name>A0A934RT91_9BACT</name>
<dbReference type="Pfam" id="PF01987">
    <property type="entry name" value="AIM24"/>
    <property type="match status" value="1"/>
</dbReference>
<comment type="caution">
    <text evidence="2">The sequence shown here is derived from an EMBL/GenBank/DDBJ whole genome shotgun (WGS) entry which is preliminary data.</text>
</comment>
<reference evidence="2" key="1">
    <citation type="submission" date="2021-01" db="EMBL/GenBank/DDBJ databases">
        <title>Modified the classification status of verrucomicrobia.</title>
        <authorList>
            <person name="Feng X."/>
        </authorList>
    </citation>
    <scope>NUCLEOTIDE SEQUENCE</scope>
    <source>
        <strain evidence="2">KCTC 12986</strain>
    </source>
</reference>
<gene>
    <name evidence="2" type="ORF">JIN78_11255</name>
</gene>
<dbReference type="Pfam" id="PF14237">
    <property type="entry name" value="GYF_2"/>
    <property type="match status" value="1"/>
</dbReference>
<dbReference type="PANTHER" id="PTHR43657">
    <property type="entry name" value="TRYPTOPHAN RNA-BINDING ATTENUATOR PROTEIN-LIKE PROTEIN"/>
    <property type="match status" value="1"/>
</dbReference>
<dbReference type="InterPro" id="IPR025640">
    <property type="entry name" value="GYF_2"/>
</dbReference>